<dbReference type="STRING" id="6205.A0A158RDT9"/>
<feature type="DNA-binding region" description="DM" evidence="5">
    <location>
        <begin position="352"/>
        <end position="396"/>
    </location>
</feature>
<sequence length="917" mass="98676">MDRAVLETNPTPRDWLNQSLKVEPGFTSTARRVVCGSNSGSASAYFSSTTTSAAHFEGGDDGGGVGDYTGFPLPRLGNSIPHQPFPCHHHAFGPPPPPLPPPPSSVVPVPTTPLPPPSECSGTLTRTHAMHSLFESYTFESGTTRQHTSVRMDHHILPPPPPLPPQQQQQQPPSASHNHSKTNGRCRKESGSSTEDGEKTTSEVEGGGGGGGGTGVVSRASYMCRKCKAHGQAVPVKRHKRACPYLQCRCLKCRLVDQGRKVVARQIALYRDQKGHSGGSGGSTGTTHSRATRDDSSRPRLSSLRSNPLIQLPLPRELRIDGARMLPSLMAPGVKVSGQALIGGRTVAGPHCRRCRNHNVAVTWKGHKKSCPYRNCPCDPCRLINVRKDTEKTLRDMAGIEEKSVLPTALLAEESTTTATATTMSNFFPYLMPVNNASQSAEMPEPSSVTAESALWNETVFPHRPTKRARSLQDLNAHLSVSEAHVNGSTANQGGAVEQTRIGSLEGARNIEASGNSSTSSNGTVAAASVATNNASSTVEQYHRSANYDVYYEEKTPRPVLPFWQSFSHFEEKSTIPGQGYIGGYYGLENGRVFHGNSQGHHMYSPERVSAVAAAAAAAAAMVAMTPPINGAYQQPCYPPQGRPGGLCHPLPSQHSDHLGYTPPEDFNSPNTYQSRFSIERGRGDDYCSGGGGGGGSGAGGVGGNNGGWGAYRYPYMVRGLPFHPGDPIEADFTIPSGQRHAKTGGAMTSKVVDDSLYTRPVAHVWRSQLHHLSISQLRPEDTEEVKAFQQIDCENKMECTNDIKQDAHESEPPVQSANQAIAIRNAMDASQRAGVFREEISTSSSNQPPPPSTQQQLQEQQQQQQRQQAEVIFEANPGSTTERRGPYPAFESTTNVSPFTIDETHSQPFPAVGAET</sequence>
<evidence type="ECO:0000256" key="1">
    <source>
        <dbReference type="ARBA" id="ARBA00022723"/>
    </source>
</evidence>
<keyword evidence="3 5" id="KW-0238">DNA-binding</keyword>
<dbReference type="PANTHER" id="PTHR12322:SF53">
    <property type="entry name" value="DOUBLESEX-MAB RELATED 11E"/>
    <property type="match status" value="1"/>
</dbReference>
<organism evidence="10">
    <name type="scientific">Hydatigena taeniaeformis</name>
    <name type="common">Feline tapeworm</name>
    <name type="synonym">Taenia taeniaeformis</name>
    <dbReference type="NCBI Taxonomy" id="6205"/>
    <lineage>
        <taxon>Eukaryota</taxon>
        <taxon>Metazoa</taxon>
        <taxon>Spiralia</taxon>
        <taxon>Lophotrochozoa</taxon>
        <taxon>Platyhelminthes</taxon>
        <taxon>Cestoda</taxon>
        <taxon>Eucestoda</taxon>
        <taxon>Cyclophyllidea</taxon>
        <taxon>Taeniidae</taxon>
        <taxon>Hydatigera</taxon>
    </lineage>
</organism>
<dbReference type="EMBL" id="UYWX01020293">
    <property type="protein sequence ID" value="VDM30204.1"/>
    <property type="molecule type" value="Genomic_DNA"/>
</dbReference>
<dbReference type="InterPro" id="IPR036407">
    <property type="entry name" value="DM_DNA-bd_sf"/>
</dbReference>
<evidence type="ECO:0000313" key="8">
    <source>
        <dbReference type="EMBL" id="VDM30204.1"/>
    </source>
</evidence>
<dbReference type="GO" id="GO:0005634">
    <property type="term" value="C:nucleus"/>
    <property type="evidence" value="ECO:0007669"/>
    <property type="project" value="UniProtKB-SubCell"/>
</dbReference>
<comment type="subcellular location">
    <subcellularLocation>
        <location evidence="5">Nucleus</location>
    </subcellularLocation>
</comment>
<dbReference type="Pfam" id="PF00751">
    <property type="entry name" value="DM"/>
    <property type="match status" value="2"/>
</dbReference>
<keyword evidence="9" id="KW-1185">Reference proteome</keyword>
<dbReference type="SMART" id="SM00301">
    <property type="entry name" value="DM"/>
    <property type="match status" value="2"/>
</dbReference>
<feature type="region of interest" description="Disordered" evidence="6">
    <location>
        <begin position="90"/>
        <end position="121"/>
    </location>
</feature>
<evidence type="ECO:0000313" key="9">
    <source>
        <dbReference type="Proteomes" id="UP000274429"/>
    </source>
</evidence>
<feature type="region of interest" description="Disordered" evidence="6">
    <location>
        <begin position="273"/>
        <end position="307"/>
    </location>
</feature>
<dbReference type="AlphaFoldDB" id="A0A158RDT9"/>
<dbReference type="PROSITE" id="PS40000">
    <property type="entry name" value="DM_1"/>
    <property type="match status" value="2"/>
</dbReference>
<proteinExistence type="predicted"/>
<name>A0A158RDT9_HYDTA</name>
<dbReference type="Gene3D" id="4.10.1040.10">
    <property type="entry name" value="DM DNA-binding domain"/>
    <property type="match status" value="2"/>
</dbReference>
<keyword evidence="2 5" id="KW-0862">Zinc</keyword>
<reference evidence="10" key="1">
    <citation type="submission" date="2016-04" db="UniProtKB">
        <authorList>
            <consortium name="WormBaseParasite"/>
        </authorList>
    </citation>
    <scope>IDENTIFICATION</scope>
</reference>
<gene>
    <name evidence="8" type="ORF">TTAC_LOCUS6059</name>
</gene>
<evidence type="ECO:0000313" key="10">
    <source>
        <dbReference type="WBParaSite" id="TTAC_0000607401-mRNA-1"/>
    </source>
</evidence>
<evidence type="ECO:0000256" key="3">
    <source>
        <dbReference type="ARBA" id="ARBA00023125"/>
    </source>
</evidence>
<feature type="region of interest" description="Disordered" evidence="6">
    <location>
        <begin position="838"/>
        <end position="917"/>
    </location>
</feature>
<dbReference type="WBParaSite" id="TTAC_0000607401-mRNA-1">
    <property type="protein sequence ID" value="TTAC_0000607401-mRNA-1"/>
    <property type="gene ID" value="TTAC_0000607401"/>
</dbReference>
<dbReference type="InterPro" id="IPR026607">
    <property type="entry name" value="DMRT"/>
</dbReference>
<feature type="region of interest" description="Disordered" evidence="6">
    <location>
        <begin position="152"/>
        <end position="213"/>
    </location>
</feature>
<keyword evidence="1 5" id="KW-0479">Metal-binding</keyword>
<dbReference type="GO" id="GO:0000981">
    <property type="term" value="F:DNA-binding transcription factor activity, RNA polymerase II-specific"/>
    <property type="evidence" value="ECO:0007669"/>
    <property type="project" value="TreeGrafter"/>
</dbReference>
<reference evidence="8 9" key="2">
    <citation type="submission" date="2018-11" db="EMBL/GenBank/DDBJ databases">
        <authorList>
            <consortium name="Pathogen Informatics"/>
        </authorList>
    </citation>
    <scope>NUCLEOTIDE SEQUENCE [LARGE SCALE GENOMIC DNA]</scope>
</reference>
<evidence type="ECO:0000256" key="5">
    <source>
        <dbReference type="PROSITE-ProRule" id="PRU00070"/>
    </source>
</evidence>
<dbReference type="GO" id="GO:0046872">
    <property type="term" value="F:metal ion binding"/>
    <property type="evidence" value="ECO:0007669"/>
    <property type="project" value="UniProtKB-KW"/>
</dbReference>
<accession>A0A158RDT9</accession>
<evidence type="ECO:0000259" key="7">
    <source>
        <dbReference type="PROSITE" id="PS50809"/>
    </source>
</evidence>
<feature type="compositionally biased region" description="Low complexity" evidence="6">
    <location>
        <begin position="854"/>
        <end position="869"/>
    </location>
</feature>
<dbReference type="GO" id="GO:0000978">
    <property type="term" value="F:RNA polymerase II cis-regulatory region sequence-specific DNA binding"/>
    <property type="evidence" value="ECO:0007669"/>
    <property type="project" value="TreeGrafter"/>
</dbReference>
<dbReference type="SUPFAM" id="SSF82927">
    <property type="entry name" value="Cysteine-rich DNA binding domain, (DM domain)"/>
    <property type="match status" value="2"/>
</dbReference>
<keyword evidence="4 5" id="KW-0539">Nucleus</keyword>
<feature type="compositionally biased region" description="Basic and acidic residues" evidence="6">
    <location>
        <begin position="186"/>
        <end position="202"/>
    </location>
</feature>
<protein>
    <submittedName>
        <fullName evidence="10">DM domain-containing protein</fullName>
    </submittedName>
</protein>
<evidence type="ECO:0000256" key="4">
    <source>
        <dbReference type="ARBA" id="ARBA00023242"/>
    </source>
</evidence>
<evidence type="ECO:0000256" key="6">
    <source>
        <dbReference type="SAM" id="MobiDB-lite"/>
    </source>
</evidence>
<feature type="domain" description="DM" evidence="7">
    <location>
        <begin position="224"/>
        <end position="271"/>
    </location>
</feature>
<feature type="compositionally biased region" description="Pro residues" evidence="6">
    <location>
        <begin position="93"/>
        <end position="118"/>
    </location>
</feature>
<feature type="domain" description="DM" evidence="7">
    <location>
        <begin position="352"/>
        <end position="396"/>
    </location>
</feature>
<dbReference type="InterPro" id="IPR001275">
    <property type="entry name" value="DM_DNA-bd"/>
</dbReference>
<dbReference type="OrthoDB" id="6162476at2759"/>
<dbReference type="PANTHER" id="PTHR12322">
    <property type="entry name" value="DOUBLESEX AND MAB-3 RELATED TRANSCRIPTION FACTOR DMRT"/>
    <property type="match status" value="1"/>
</dbReference>
<feature type="DNA-binding region" description="DM" evidence="5">
    <location>
        <begin position="224"/>
        <end position="271"/>
    </location>
</feature>
<evidence type="ECO:0000256" key="2">
    <source>
        <dbReference type="ARBA" id="ARBA00022833"/>
    </source>
</evidence>
<dbReference type="Proteomes" id="UP000274429">
    <property type="component" value="Unassembled WGS sequence"/>
</dbReference>
<dbReference type="PROSITE" id="PS50809">
    <property type="entry name" value="DM_2"/>
    <property type="match status" value="2"/>
</dbReference>
<dbReference type="GO" id="GO:0007548">
    <property type="term" value="P:sex differentiation"/>
    <property type="evidence" value="ECO:0007669"/>
    <property type="project" value="TreeGrafter"/>
</dbReference>